<evidence type="ECO:0000256" key="1">
    <source>
        <dbReference type="SAM" id="MobiDB-lite"/>
    </source>
</evidence>
<dbReference type="AlphaFoldDB" id="A0AAF0ZK59"/>
<reference evidence="2" key="1">
    <citation type="submission" date="2023-11" db="EMBL/GenBank/DDBJ databases">
        <title>Genome sequence of Cyanobacterium aponinum BCRC AL20115.</title>
        <authorList>
            <person name="Chang H.-Y."/>
            <person name="Lin K.-M."/>
            <person name="Hsueh H.-T."/>
            <person name="Chu H.-A."/>
            <person name="Kuo C.-H."/>
        </authorList>
    </citation>
    <scope>NUCLEOTIDE SEQUENCE</scope>
    <source>
        <strain evidence="2">AL20115</strain>
    </source>
</reference>
<feature type="region of interest" description="Disordered" evidence="1">
    <location>
        <begin position="45"/>
        <end position="72"/>
    </location>
</feature>
<organism evidence="2">
    <name type="scientific">Cyanobacterium aponinum AL20115</name>
    <dbReference type="NCBI Taxonomy" id="3090662"/>
    <lineage>
        <taxon>Bacteria</taxon>
        <taxon>Bacillati</taxon>
        <taxon>Cyanobacteriota</taxon>
        <taxon>Cyanophyceae</taxon>
        <taxon>Oscillatoriophycideae</taxon>
        <taxon>Chroococcales</taxon>
        <taxon>Geminocystaceae</taxon>
        <taxon>Cyanobacterium</taxon>
    </lineage>
</organism>
<gene>
    <name evidence="2" type="ORF">SAY89_06735</name>
</gene>
<accession>A0AAF0ZK59</accession>
<dbReference type="RefSeq" id="WP_320002108.1">
    <property type="nucleotide sequence ID" value="NZ_CP138348.1"/>
</dbReference>
<proteinExistence type="predicted"/>
<name>A0AAF0ZK59_9CHRO</name>
<evidence type="ECO:0000313" key="2">
    <source>
        <dbReference type="EMBL" id="WPF89957.1"/>
    </source>
</evidence>
<feature type="compositionally biased region" description="Basic and acidic residues" evidence="1">
    <location>
        <begin position="49"/>
        <end position="72"/>
    </location>
</feature>
<dbReference type="EMBL" id="CP138348">
    <property type="protein sequence ID" value="WPF89957.1"/>
    <property type="molecule type" value="Genomic_DNA"/>
</dbReference>
<sequence length="72" mass="8632">MSKLLISLLFFTGLIFNFTLSISPVFSHEGYSHFREKYKSPYEINNNRFTKDNDDKKEEKDKEEDHDGHHQH</sequence>
<protein>
    <submittedName>
        <fullName evidence="2">Uncharacterized protein</fullName>
    </submittedName>
</protein>